<evidence type="ECO:0000313" key="8">
    <source>
        <dbReference type="EMBL" id="KAH0574171.1"/>
    </source>
</evidence>
<organism evidence="7">
    <name type="scientific">Spironucleus salmonicida</name>
    <dbReference type="NCBI Taxonomy" id="348837"/>
    <lineage>
        <taxon>Eukaryota</taxon>
        <taxon>Metamonada</taxon>
        <taxon>Diplomonadida</taxon>
        <taxon>Hexamitidae</taxon>
        <taxon>Hexamitinae</taxon>
        <taxon>Spironucleus</taxon>
    </lineage>
</organism>
<sequence>MKTELVWTQKLGSAPIFKVATSDSERIFAACGTVVQVMNKSGEITKTIQTQHTQNITYLAVNNDGQKIVTVGLDNQVIFIDPSGTALFKYTHNTEIQCCAFSPNNEYFLTCADQDIGVYAQGAQKVQKYKVDGLSRACCWAANSAWFAVSNQAGTIIMMDIAGVEFNKIEIGAPIWCMEIKKATELQNQTVKDDDSDDDDVQMNEVGVFNEGASNKQQVKKEDGDDFISKNKISEDRLIILSWDQKYRVLNPSISGNITKGKQNKMIKKPSEQLILAEAKLPFIPLTMQIISNYVIVAGVGGKIVFLNSETGAHLIDLIQINENDPFIIGAPRGVKNLKNENLDQITQNLGKNQSLSWFGFNSVWIYSITRVSPNYLFIALNTGVICCVQFQFNAVDALYKNFYAVREGLTSIHVKNLTTISETTLDTGVYIQKLAIYQTKLAVLSGQKLSLYDLQDTQSKKNIESVLRNEGNKKMSTLFLQFIKSHKISFSIKFLALASNHFLIAGNDYVTAFDFNGVATTSWKFKNCQINNLKIIGGIQGQENLILSTQDGRVLLLKIGNRFPVEAIKHNFAIINCDISANRDLIAILDSQRTLSVFDYFSTTKTANTPLYQITSVSSLSFDLVLPNILSFSSDNKINICINGTIVYTYNSQQPNPTILLQNGSINFNFSLQSDSLGFSISSVNLTEIPLTPNITHHVKRCYISLAKQITFFDFKNELNLAIQAANLGAPANYWQEIAVCGLFCGEIELAKEALSSVGNVRVLKNLSEIAKGAKGAKFQHVALALSLSGHFQDASMLFAASGDMAKACELLYFVRQDGIFEVGPNSSLISLIVQNMIQEFLQPENSEIQTLPNLAIYYKLGTSDEDIIRYKTQLLQEQKTQQIDANQYVDFLQIYEQNDANSTGNGQNSSSYSYSSDYRILLRRQLQALCKTPQERNELLTKHASFLQQIHDWQASSSSYMDAQQPEKAVQVLISNNQTQTLLKLVRILPPLQQKQQTESDEFASDFNFEPVKTSSQETRIQLQSAFSLVLGYFEKMQDFDSALFIAQRLNDAASLLRILAAQNRWDLVENLAKIYPEMASAVHEARANQLLKEGRFMEALERLKMAGNSEKEIAMIRALTDASIVECKFEMARSLVCELCELVVKMRGNGVFHAVKSLRSKILCYSGFGLIEQYVLAHFGSPDPRNLNLMKIDGGKALSAEIVSVCTFLTCFDAQPVECANFDVQFLVNFESLEMQDQDRKNVAETTYISSSSKPQLGSLSSLDLGASGSKSLPSGVPESVIWLSLIAATSDRKTCQNALKRLISTRLPQKFASYVRHEFLASKGGSQPSIINQCPRCGNPINPLPPSSVLTQRDLDILSILPMCSPSISDVCGSCGIPIVRSAISLRILPLILIEHCEESSILELIESASSVQIGNERGQIIQVESDNLQQILKEAPVVNDGRGVQVGKDCYAELNPAKIFILDDRYTDTAALPDLSVEGVVKRVFVLNDEELEVHYCYRCCFFFESQEFEMAVIMGGQCPICGCKDVVL</sequence>
<dbReference type="InterPro" id="IPR011047">
    <property type="entry name" value="Quinoprotein_ADH-like_sf"/>
</dbReference>
<dbReference type="InterPro" id="IPR039857">
    <property type="entry name" value="Ift122/121"/>
</dbReference>
<gene>
    <name evidence="7" type="ORF">SS50377_16101</name>
    <name evidence="8" type="ORF">SS50377_24118</name>
</gene>
<evidence type="ECO:0000313" key="9">
    <source>
        <dbReference type="Proteomes" id="UP000018208"/>
    </source>
</evidence>
<dbReference type="GO" id="GO:0097730">
    <property type="term" value="C:non-motile cilium"/>
    <property type="evidence" value="ECO:0007669"/>
    <property type="project" value="TreeGrafter"/>
</dbReference>
<dbReference type="InterPro" id="IPR015943">
    <property type="entry name" value="WD40/YVTN_repeat-like_dom_sf"/>
</dbReference>
<reference evidence="8" key="2">
    <citation type="submission" date="2020-12" db="EMBL/GenBank/DDBJ databases">
        <title>New Spironucleus salmonicida genome in near-complete chromosomes.</title>
        <authorList>
            <person name="Xu F."/>
            <person name="Kurt Z."/>
            <person name="Jimenez-Gonzalez A."/>
            <person name="Astvaldsson A."/>
            <person name="Andersson J.O."/>
            <person name="Svard S.G."/>
        </authorList>
    </citation>
    <scope>NUCLEOTIDE SEQUENCE</scope>
    <source>
        <strain evidence="8">ATCC 50377</strain>
    </source>
</reference>
<evidence type="ECO:0000256" key="5">
    <source>
        <dbReference type="ARBA" id="ARBA00023273"/>
    </source>
</evidence>
<dbReference type="SUPFAM" id="SSF50998">
    <property type="entry name" value="Quinoprotein alcohol dehydrogenase-like"/>
    <property type="match status" value="1"/>
</dbReference>
<dbReference type="Proteomes" id="UP000018208">
    <property type="component" value="Unassembled WGS sequence"/>
</dbReference>
<keyword evidence="4" id="KW-0969">Cilium</keyword>
<evidence type="ECO:0000259" key="6">
    <source>
        <dbReference type="Pfam" id="PF23377"/>
    </source>
</evidence>
<dbReference type="GO" id="GO:0061512">
    <property type="term" value="P:protein localization to cilium"/>
    <property type="evidence" value="ECO:0007669"/>
    <property type="project" value="TreeGrafter"/>
</dbReference>
<feature type="domain" description="IFT122 second beta-propeller" evidence="6">
    <location>
        <begin position="398"/>
        <end position="650"/>
    </location>
</feature>
<dbReference type="InterPro" id="IPR001680">
    <property type="entry name" value="WD40_rpt"/>
</dbReference>
<dbReference type="VEuPathDB" id="GiardiaDB:SS50377_24118"/>
<evidence type="ECO:0000256" key="4">
    <source>
        <dbReference type="ARBA" id="ARBA00023069"/>
    </source>
</evidence>
<dbReference type="SUPFAM" id="SSF69322">
    <property type="entry name" value="Tricorn protease domain 2"/>
    <property type="match status" value="1"/>
</dbReference>
<dbReference type="EMBL" id="AUWU02000004">
    <property type="protein sequence ID" value="KAH0574171.1"/>
    <property type="molecule type" value="Genomic_DNA"/>
</dbReference>
<protein>
    <submittedName>
        <fullName evidence="7">Intraflagellar transport protein 122</fullName>
    </submittedName>
</protein>
<dbReference type="PANTHER" id="PTHR12764">
    <property type="entry name" value="WD REPEAT DOMAIN-RELATED"/>
    <property type="match status" value="1"/>
</dbReference>
<dbReference type="SMART" id="SM00320">
    <property type="entry name" value="WD40"/>
    <property type="match status" value="5"/>
</dbReference>
<dbReference type="Pfam" id="PF23377">
    <property type="entry name" value="Beta-prop_IFT122_2nd"/>
    <property type="match status" value="1"/>
</dbReference>
<dbReference type="GO" id="GO:0030991">
    <property type="term" value="C:intraciliary transport particle A"/>
    <property type="evidence" value="ECO:0007669"/>
    <property type="project" value="TreeGrafter"/>
</dbReference>
<keyword evidence="5" id="KW-0966">Cell projection</keyword>
<keyword evidence="9" id="KW-1185">Reference proteome</keyword>
<comment type="subcellular location">
    <subcellularLocation>
        <location evidence="1">Cell projection</location>
        <location evidence="1">Cilium</location>
    </subcellularLocation>
</comment>
<keyword evidence="3" id="KW-0677">Repeat</keyword>
<keyword evidence="2" id="KW-0853">WD repeat</keyword>
<dbReference type="GO" id="GO:1905515">
    <property type="term" value="P:non-motile cilium assembly"/>
    <property type="evidence" value="ECO:0007669"/>
    <property type="project" value="TreeGrafter"/>
</dbReference>
<dbReference type="EMBL" id="KI546128">
    <property type="protein sequence ID" value="EST44102.1"/>
    <property type="molecule type" value="Genomic_DNA"/>
</dbReference>
<evidence type="ECO:0000256" key="3">
    <source>
        <dbReference type="ARBA" id="ARBA00022737"/>
    </source>
</evidence>
<proteinExistence type="predicted"/>
<dbReference type="InterPro" id="IPR056152">
    <property type="entry name" value="Beta-prop_IFT122_2nd"/>
</dbReference>
<dbReference type="OrthoDB" id="10255582at2759"/>
<accession>V6LHS2</accession>
<dbReference type="PANTHER" id="PTHR12764:SF4">
    <property type="entry name" value="INTRAFLAGELLAR TRANSPORT PROTEIN 122 HOMOLOG"/>
    <property type="match status" value="1"/>
</dbReference>
<evidence type="ECO:0000313" key="7">
    <source>
        <dbReference type="EMBL" id="EST44102.1"/>
    </source>
</evidence>
<reference evidence="7 8" key="1">
    <citation type="journal article" date="2014" name="PLoS Genet.">
        <title>The Genome of Spironucleus salmonicida Highlights a Fish Pathogen Adapted to Fluctuating Environments.</title>
        <authorList>
            <person name="Xu F."/>
            <person name="Jerlstrom-Hultqvist J."/>
            <person name="Einarsson E."/>
            <person name="Astvaldsson A."/>
            <person name="Svard S.G."/>
            <person name="Andersson J.O."/>
        </authorList>
    </citation>
    <scope>NUCLEOTIDE SEQUENCE</scope>
    <source>
        <strain evidence="8">ATCC 50377</strain>
    </source>
</reference>
<name>V6LHS2_9EUKA</name>
<keyword evidence="7" id="KW-0282">Flagellum</keyword>
<evidence type="ECO:0000256" key="1">
    <source>
        <dbReference type="ARBA" id="ARBA00004138"/>
    </source>
</evidence>
<dbReference type="Gene3D" id="2.130.10.10">
    <property type="entry name" value="YVTN repeat-like/Quinoprotein amine dehydrogenase"/>
    <property type="match status" value="1"/>
</dbReference>
<dbReference type="GO" id="GO:0035721">
    <property type="term" value="P:intraciliary retrograde transport"/>
    <property type="evidence" value="ECO:0007669"/>
    <property type="project" value="TreeGrafter"/>
</dbReference>
<dbReference type="Pfam" id="PF00400">
    <property type="entry name" value="WD40"/>
    <property type="match status" value="2"/>
</dbReference>
<evidence type="ECO:0000256" key="2">
    <source>
        <dbReference type="ARBA" id="ARBA00022574"/>
    </source>
</evidence>